<dbReference type="Proteomes" id="UP000479710">
    <property type="component" value="Unassembled WGS sequence"/>
</dbReference>
<reference evidence="2 3" key="1">
    <citation type="submission" date="2019-11" db="EMBL/GenBank/DDBJ databases">
        <title>Whole genome sequence of Oryza granulata.</title>
        <authorList>
            <person name="Li W."/>
        </authorList>
    </citation>
    <scope>NUCLEOTIDE SEQUENCE [LARGE SCALE GENOMIC DNA]</scope>
    <source>
        <strain evidence="3">cv. Menghai</strain>
        <tissue evidence="2">Leaf</tissue>
    </source>
</reference>
<protein>
    <submittedName>
        <fullName evidence="2">Uncharacterized protein</fullName>
    </submittedName>
</protein>
<dbReference type="AlphaFoldDB" id="A0A6G1DXN8"/>
<dbReference type="EMBL" id="SPHZ02000005">
    <property type="protein sequence ID" value="KAF0916864.1"/>
    <property type="molecule type" value="Genomic_DNA"/>
</dbReference>
<name>A0A6G1DXN8_9ORYZ</name>
<sequence>MSTSAAVRKKKGSTPSALDAAATAVPTHTLGRGGFLAPRAVSLGRGGGSAPTALSLGRGGGPSLTARSLERGGGLAAAATCPTTSGLGKDAAMAPSSIDGSSVGAFPRSSSSMDAFPFPPSPSLAWWDAAGGDPSSPGFGRSTALDASWDKDPRPPGGFMSYFEDEL</sequence>
<organism evidence="2 3">
    <name type="scientific">Oryza meyeriana var. granulata</name>
    <dbReference type="NCBI Taxonomy" id="110450"/>
    <lineage>
        <taxon>Eukaryota</taxon>
        <taxon>Viridiplantae</taxon>
        <taxon>Streptophyta</taxon>
        <taxon>Embryophyta</taxon>
        <taxon>Tracheophyta</taxon>
        <taxon>Spermatophyta</taxon>
        <taxon>Magnoliopsida</taxon>
        <taxon>Liliopsida</taxon>
        <taxon>Poales</taxon>
        <taxon>Poaceae</taxon>
        <taxon>BOP clade</taxon>
        <taxon>Oryzoideae</taxon>
        <taxon>Oryzeae</taxon>
        <taxon>Oryzinae</taxon>
        <taxon>Oryza</taxon>
        <taxon>Oryza meyeriana</taxon>
    </lineage>
</organism>
<keyword evidence="3" id="KW-1185">Reference proteome</keyword>
<evidence type="ECO:0000313" key="3">
    <source>
        <dbReference type="Proteomes" id="UP000479710"/>
    </source>
</evidence>
<proteinExistence type="predicted"/>
<feature type="region of interest" description="Disordered" evidence="1">
    <location>
        <begin position="127"/>
        <end position="167"/>
    </location>
</feature>
<accession>A0A6G1DXN8</accession>
<dbReference type="OrthoDB" id="10528091at2759"/>
<comment type="caution">
    <text evidence="2">The sequence shown here is derived from an EMBL/GenBank/DDBJ whole genome shotgun (WGS) entry which is preliminary data.</text>
</comment>
<feature type="region of interest" description="Disordered" evidence="1">
    <location>
        <begin position="44"/>
        <end position="64"/>
    </location>
</feature>
<evidence type="ECO:0000256" key="1">
    <source>
        <dbReference type="SAM" id="MobiDB-lite"/>
    </source>
</evidence>
<feature type="region of interest" description="Disordered" evidence="1">
    <location>
        <begin position="1"/>
        <end position="20"/>
    </location>
</feature>
<feature type="region of interest" description="Disordered" evidence="1">
    <location>
        <begin position="84"/>
        <end position="114"/>
    </location>
</feature>
<evidence type="ECO:0000313" key="2">
    <source>
        <dbReference type="EMBL" id="KAF0916864.1"/>
    </source>
</evidence>
<gene>
    <name evidence="2" type="ORF">E2562_014604</name>
</gene>